<feature type="region of interest" description="Disordered" evidence="1">
    <location>
        <begin position="319"/>
        <end position="348"/>
    </location>
</feature>
<feature type="region of interest" description="Disordered" evidence="1">
    <location>
        <begin position="1"/>
        <end position="163"/>
    </location>
</feature>
<feature type="compositionally biased region" description="Basic and acidic residues" evidence="1">
    <location>
        <begin position="319"/>
        <end position="333"/>
    </location>
</feature>
<feature type="compositionally biased region" description="Basic residues" evidence="1">
    <location>
        <begin position="124"/>
        <end position="139"/>
    </location>
</feature>
<gene>
    <name evidence="2" type="ORF">PG991_005151</name>
</gene>
<protein>
    <submittedName>
        <fullName evidence="2">Uncharacterized protein</fullName>
    </submittedName>
</protein>
<evidence type="ECO:0000313" key="2">
    <source>
        <dbReference type="EMBL" id="KAK8028095.1"/>
    </source>
</evidence>
<comment type="caution">
    <text evidence="2">The sequence shown here is derived from an EMBL/GenBank/DDBJ whole genome shotgun (WGS) entry which is preliminary data.</text>
</comment>
<dbReference type="EMBL" id="JAQQWI010000007">
    <property type="protein sequence ID" value="KAK8028095.1"/>
    <property type="molecule type" value="Genomic_DNA"/>
</dbReference>
<feature type="compositionally biased region" description="Basic and acidic residues" evidence="1">
    <location>
        <begin position="147"/>
        <end position="163"/>
    </location>
</feature>
<accession>A0ABR1S9P6</accession>
<evidence type="ECO:0000313" key="3">
    <source>
        <dbReference type="Proteomes" id="UP001396898"/>
    </source>
</evidence>
<keyword evidence="3" id="KW-1185">Reference proteome</keyword>
<proteinExistence type="predicted"/>
<feature type="compositionally biased region" description="Low complexity" evidence="1">
    <location>
        <begin position="334"/>
        <end position="348"/>
    </location>
</feature>
<evidence type="ECO:0000256" key="1">
    <source>
        <dbReference type="SAM" id="MobiDB-lite"/>
    </source>
</evidence>
<feature type="compositionally biased region" description="Basic and acidic residues" evidence="1">
    <location>
        <begin position="42"/>
        <end position="57"/>
    </location>
</feature>
<dbReference type="Proteomes" id="UP001396898">
    <property type="component" value="Unassembled WGS sequence"/>
</dbReference>
<name>A0ABR1S9P6_9PEZI</name>
<organism evidence="2 3">
    <name type="scientific">Apiospora marii</name>
    <dbReference type="NCBI Taxonomy" id="335849"/>
    <lineage>
        <taxon>Eukaryota</taxon>
        <taxon>Fungi</taxon>
        <taxon>Dikarya</taxon>
        <taxon>Ascomycota</taxon>
        <taxon>Pezizomycotina</taxon>
        <taxon>Sordariomycetes</taxon>
        <taxon>Xylariomycetidae</taxon>
        <taxon>Amphisphaeriales</taxon>
        <taxon>Apiosporaceae</taxon>
        <taxon>Apiospora</taxon>
    </lineage>
</organism>
<sequence>MSRYRNYSDDDSDFDVHISREHHRARSPAPARNPVNYVQARPAERRPYWEEDQRDRFLVPTQERTVVTTRSRSRDRRSRRDSSPMSSPPRPAPQQAGPPVIINNRIYNHSDESESDSDSYSSGSRRRRLQVAAPRRSRSRAGSSTYYRERERERERDGIEDARREYERELELSRRQYDLEHVQKELQEIKLKEKIDADERRVHKSVKEEEELRAAKRELDEIRRTRQREEDERRIKQKLELQRLKEEEEALAEKKRRDKEAKEAVERYKKEEAERALKEKVEAEKRDREYKNKMQEQLLKSGLSEKEINAILAGKKIEKEEEKKKKKEKEEAMQPHQHYTHQPYPQQYPQQYPQPYPAQHEHERPTYTKMARRHLSLETLRVYGMDYQMDHVSRRHTMGPPILTPTSHNIPGRSHGEVITNVPFLRPQDPEYVLIKRWVPETEQDMLWRHTKIIREERNSKLIMTIKDKEHRSKHLEPEFEWVRKKERRRSKSPSLLMYLAGAKPA</sequence>
<reference evidence="2 3" key="1">
    <citation type="submission" date="2023-01" db="EMBL/GenBank/DDBJ databases">
        <title>Analysis of 21 Apiospora genomes using comparative genomics revels a genus with tremendous synthesis potential of carbohydrate active enzymes and secondary metabolites.</title>
        <authorList>
            <person name="Sorensen T."/>
        </authorList>
    </citation>
    <scope>NUCLEOTIDE SEQUENCE [LARGE SCALE GENOMIC DNA]</scope>
    <source>
        <strain evidence="2 3">CBS 20057</strain>
    </source>
</reference>
<feature type="region of interest" description="Disordered" evidence="1">
    <location>
        <begin position="246"/>
        <end position="276"/>
    </location>
</feature>